<dbReference type="EnsemblPlants" id="KEH21831">
    <property type="protein sequence ID" value="KEH21831"/>
    <property type="gene ID" value="MTR_7g018820"/>
</dbReference>
<evidence type="ECO:0000313" key="2">
    <source>
        <dbReference type="EMBL" id="KEH21831.1"/>
    </source>
</evidence>
<reference evidence="2 4" key="2">
    <citation type="journal article" date="2014" name="BMC Genomics">
        <title>An improved genome release (version Mt4.0) for the model legume Medicago truncatula.</title>
        <authorList>
            <person name="Tang H."/>
            <person name="Krishnakumar V."/>
            <person name="Bidwell S."/>
            <person name="Rosen B."/>
            <person name="Chan A."/>
            <person name="Zhou S."/>
            <person name="Gentzbittel L."/>
            <person name="Childs K.L."/>
            <person name="Yandell M."/>
            <person name="Gundlach H."/>
            <person name="Mayer K.F."/>
            <person name="Schwartz D.C."/>
            <person name="Town C.D."/>
        </authorList>
    </citation>
    <scope>GENOME REANNOTATION</scope>
    <source>
        <strain evidence="2">A17</strain>
        <strain evidence="3 4">cv. Jemalong A17</strain>
    </source>
</reference>
<keyword evidence="1" id="KW-1133">Transmembrane helix</keyword>
<name>A0A072TXD1_MEDTR</name>
<gene>
    <name evidence="2" type="ordered locus">MTR_7g018820</name>
</gene>
<dbReference type="HOGENOM" id="CLU_1006004_0_0_1"/>
<evidence type="ECO:0000313" key="3">
    <source>
        <dbReference type="EnsemblPlants" id="KEH21831"/>
    </source>
</evidence>
<evidence type="ECO:0000313" key="4">
    <source>
        <dbReference type="Proteomes" id="UP000002051"/>
    </source>
</evidence>
<reference evidence="3" key="3">
    <citation type="submission" date="2015-04" db="UniProtKB">
        <authorList>
            <consortium name="EnsemblPlants"/>
        </authorList>
    </citation>
    <scope>IDENTIFICATION</scope>
    <source>
        <strain evidence="3">cv. Jemalong A17</strain>
    </source>
</reference>
<dbReference type="EMBL" id="CM001223">
    <property type="protein sequence ID" value="KEH21831.1"/>
    <property type="molecule type" value="Genomic_DNA"/>
</dbReference>
<organism evidence="2 4">
    <name type="scientific">Medicago truncatula</name>
    <name type="common">Barrel medic</name>
    <name type="synonym">Medicago tribuloides</name>
    <dbReference type="NCBI Taxonomy" id="3880"/>
    <lineage>
        <taxon>Eukaryota</taxon>
        <taxon>Viridiplantae</taxon>
        <taxon>Streptophyta</taxon>
        <taxon>Embryophyta</taxon>
        <taxon>Tracheophyta</taxon>
        <taxon>Spermatophyta</taxon>
        <taxon>Magnoliopsida</taxon>
        <taxon>eudicotyledons</taxon>
        <taxon>Gunneridae</taxon>
        <taxon>Pentapetalae</taxon>
        <taxon>rosids</taxon>
        <taxon>fabids</taxon>
        <taxon>Fabales</taxon>
        <taxon>Fabaceae</taxon>
        <taxon>Papilionoideae</taxon>
        <taxon>50 kb inversion clade</taxon>
        <taxon>NPAAA clade</taxon>
        <taxon>Hologalegina</taxon>
        <taxon>IRL clade</taxon>
        <taxon>Trifolieae</taxon>
        <taxon>Medicago</taxon>
    </lineage>
</organism>
<accession>A0A072TXD1</accession>
<feature type="transmembrane region" description="Helical" evidence="1">
    <location>
        <begin position="213"/>
        <end position="233"/>
    </location>
</feature>
<keyword evidence="4" id="KW-1185">Reference proteome</keyword>
<proteinExistence type="predicted"/>
<evidence type="ECO:0000256" key="1">
    <source>
        <dbReference type="SAM" id="Phobius"/>
    </source>
</evidence>
<dbReference type="AlphaFoldDB" id="A0A072TXD1"/>
<keyword evidence="1 2" id="KW-0812">Transmembrane</keyword>
<sequence>MPEEAAAANATGIISTSFSSTSLREVGELFTQLFVLLFAIINTSMAKSPLVLALVFMVALYYWVYVLVKILQLQIRSLLIIGSVVFILALMNISPTIAWIDFGLLILIFSLMGYKNRKELYQMIPQRIKNSIEGNNDMSNSTAELGTTTSLTEEGKLLGKFSGLSLAAMNTSNGKSQQVDIDHPIMMTLVFMVALFFMVLVLITMLQIHIKSFLPFMMVIVLLGSVVSVLALMMISPTIAWIFLCLWILLFSLMCYENRKELYQILIPERIKKVFEG</sequence>
<feature type="transmembrane region" description="Helical" evidence="1">
    <location>
        <begin position="185"/>
        <end position="206"/>
    </location>
</feature>
<feature type="transmembrane region" description="Helical" evidence="1">
    <location>
        <begin position="51"/>
        <end position="71"/>
    </location>
</feature>
<feature type="transmembrane region" description="Helical" evidence="1">
    <location>
        <begin position="239"/>
        <end position="256"/>
    </location>
</feature>
<reference evidence="2 4" key="1">
    <citation type="journal article" date="2011" name="Nature">
        <title>The Medicago genome provides insight into the evolution of rhizobial symbioses.</title>
        <authorList>
            <person name="Young N.D."/>
            <person name="Debelle F."/>
            <person name="Oldroyd G.E."/>
            <person name="Geurts R."/>
            <person name="Cannon S.B."/>
            <person name="Udvardi M.K."/>
            <person name="Benedito V.A."/>
            <person name="Mayer K.F."/>
            <person name="Gouzy J."/>
            <person name="Schoof H."/>
            <person name="Van de Peer Y."/>
            <person name="Proost S."/>
            <person name="Cook D.R."/>
            <person name="Meyers B.C."/>
            <person name="Spannagl M."/>
            <person name="Cheung F."/>
            <person name="De Mita S."/>
            <person name="Krishnakumar V."/>
            <person name="Gundlach H."/>
            <person name="Zhou S."/>
            <person name="Mudge J."/>
            <person name="Bharti A.K."/>
            <person name="Murray J.D."/>
            <person name="Naoumkina M.A."/>
            <person name="Rosen B."/>
            <person name="Silverstein K.A."/>
            <person name="Tang H."/>
            <person name="Rombauts S."/>
            <person name="Zhao P.X."/>
            <person name="Zhou P."/>
            <person name="Barbe V."/>
            <person name="Bardou P."/>
            <person name="Bechner M."/>
            <person name="Bellec A."/>
            <person name="Berger A."/>
            <person name="Berges H."/>
            <person name="Bidwell S."/>
            <person name="Bisseling T."/>
            <person name="Choisne N."/>
            <person name="Couloux A."/>
            <person name="Denny R."/>
            <person name="Deshpande S."/>
            <person name="Dai X."/>
            <person name="Doyle J.J."/>
            <person name="Dudez A.M."/>
            <person name="Farmer A.D."/>
            <person name="Fouteau S."/>
            <person name="Franken C."/>
            <person name="Gibelin C."/>
            <person name="Gish J."/>
            <person name="Goldstein S."/>
            <person name="Gonzalez A.J."/>
            <person name="Green P.J."/>
            <person name="Hallab A."/>
            <person name="Hartog M."/>
            <person name="Hua A."/>
            <person name="Humphray S.J."/>
            <person name="Jeong D.H."/>
            <person name="Jing Y."/>
            <person name="Jocker A."/>
            <person name="Kenton S.M."/>
            <person name="Kim D.J."/>
            <person name="Klee K."/>
            <person name="Lai H."/>
            <person name="Lang C."/>
            <person name="Lin S."/>
            <person name="Macmil S.L."/>
            <person name="Magdelenat G."/>
            <person name="Matthews L."/>
            <person name="McCorrison J."/>
            <person name="Monaghan E.L."/>
            <person name="Mun J.H."/>
            <person name="Najar F.Z."/>
            <person name="Nicholson C."/>
            <person name="Noirot C."/>
            <person name="O'Bleness M."/>
            <person name="Paule C.R."/>
            <person name="Poulain J."/>
            <person name="Prion F."/>
            <person name="Qin B."/>
            <person name="Qu C."/>
            <person name="Retzel E.F."/>
            <person name="Riddle C."/>
            <person name="Sallet E."/>
            <person name="Samain S."/>
            <person name="Samson N."/>
            <person name="Sanders I."/>
            <person name="Saurat O."/>
            <person name="Scarpelli C."/>
            <person name="Schiex T."/>
            <person name="Segurens B."/>
            <person name="Severin A.J."/>
            <person name="Sherrier D.J."/>
            <person name="Shi R."/>
            <person name="Sims S."/>
            <person name="Singer S.R."/>
            <person name="Sinharoy S."/>
            <person name="Sterck L."/>
            <person name="Viollet A."/>
            <person name="Wang B.B."/>
            <person name="Wang K."/>
            <person name="Wang M."/>
            <person name="Wang X."/>
            <person name="Warfsmann J."/>
            <person name="Weissenbach J."/>
            <person name="White D.D."/>
            <person name="White J.D."/>
            <person name="Wiley G.B."/>
            <person name="Wincker P."/>
            <person name="Xing Y."/>
            <person name="Yang L."/>
            <person name="Yao Z."/>
            <person name="Ying F."/>
            <person name="Zhai J."/>
            <person name="Zhou L."/>
            <person name="Zuber A."/>
            <person name="Denarie J."/>
            <person name="Dixon R.A."/>
            <person name="May G.D."/>
            <person name="Schwartz D.C."/>
            <person name="Rogers J."/>
            <person name="Quetier F."/>
            <person name="Town C.D."/>
            <person name="Roe B.A."/>
        </authorList>
    </citation>
    <scope>NUCLEOTIDE SEQUENCE [LARGE SCALE GENOMIC DNA]</scope>
    <source>
        <strain evidence="2">A17</strain>
        <strain evidence="3 4">cv. Jemalong A17</strain>
    </source>
</reference>
<keyword evidence="1" id="KW-0472">Membrane</keyword>
<protein>
    <submittedName>
        <fullName evidence="2">Transmembrane protein, putative</fullName>
    </submittedName>
</protein>
<dbReference type="Proteomes" id="UP000002051">
    <property type="component" value="Unassembled WGS sequence"/>
</dbReference>
<feature type="transmembrane region" description="Helical" evidence="1">
    <location>
        <begin position="78"/>
        <end position="111"/>
    </location>
</feature>